<accession>A0ABN3NJD9</accession>
<dbReference type="SUPFAM" id="SSF51197">
    <property type="entry name" value="Clavaminate synthase-like"/>
    <property type="match status" value="1"/>
</dbReference>
<evidence type="ECO:0000313" key="1">
    <source>
        <dbReference type="EMBL" id="GAA2522551.1"/>
    </source>
</evidence>
<name>A0ABN3NJD9_9ACTN</name>
<dbReference type="Gene3D" id="2.60.120.620">
    <property type="entry name" value="q2cbj1_9rhob like domain"/>
    <property type="match status" value="1"/>
</dbReference>
<protein>
    <recommendedName>
        <fullName evidence="3">Phytanoyl-CoA dioxygenase</fullName>
    </recommendedName>
</protein>
<reference evidence="1 2" key="1">
    <citation type="journal article" date="2019" name="Int. J. Syst. Evol. Microbiol.">
        <title>The Global Catalogue of Microorganisms (GCM) 10K type strain sequencing project: providing services to taxonomists for standard genome sequencing and annotation.</title>
        <authorList>
            <consortium name="The Broad Institute Genomics Platform"/>
            <consortium name="The Broad Institute Genome Sequencing Center for Infectious Disease"/>
            <person name="Wu L."/>
            <person name="Ma J."/>
        </authorList>
    </citation>
    <scope>NUCLEOTIDE SEQUENCE [LARGE SCALE GENOMIC DNA]</scope>
    <source>
        <strain evidence="1 2">JCM 3367</strain>
    </source>
</reference>
<organism evidence="1 2">
    <name type="scientific">Pilimelia columellifera subsp. columellifera</name>
    <dbReference type="NCBI Taxonomy" id="706583"/>
    <lineage>
        <taxon>Bacteria</taxon>
        <taxon>Bacillati</taxon>
        <taxon>Actinomycetota</taxon>
        <taxon>Actinomycetes</taxon>
        <taxon>Micromonosporales</taxon>
        <taxon>Micromonosporaceae</taxon>
        <taxon>Pilimelia</taxon>
    </lineage>
</organism>
<dbReference type="Proteomes" id="UP001499978">
    <property type="component" value="Unassembled WGS sequence"/>
</dbReference>
<dbReference type="InterPro" id="IPR008775">
    <property type="entry name" value="Phytyl_CoA_dOase-like"/>
</dbReference>
<sequence length="243" mass="26092">MTASTVRSPLAAFAEAFDTDGFGIIRGVTDTATAGRLRELLGEHLPAPAAPVPTQVMLGQLVQRDRRFAELATTGFLLDTLAMIFGTTPQLIGSYGHVKPARTTAHTGPHSDVAHLPGVPHHRSTLMVKVAYALTPTRAGNGATRLHPGSHRDANPADQGPSVAAELDLGDMLIFHANLRHTATANPTVHARLGLWFVYALPWMRVFPGEEYTPAFLQHVQEQTADRPELAAVYGLVNPYATA</sequence>
<evidence type="ECO:0000313" key="2">
    <source>
        <dbReference type="Proteomes" id="UP001499978"/>
    </source>
</evidence>
<dbReference type="Pfam" id="PF05721">
    <property type="entry name" value="PhyH"/>
    <property type="match status" value="1"/>
</dbReference>
<evidence type="ECO:0008006" key="3">
    <source>
        <dbReference type="Google" id="ProtNLM"/>
    </source>
</evidence>
<comment type="caution">
    <text evidence="1">The sequence shown here is derived from an EMBL/GenBank/DDBJ whole genome shotgun (WGS) entry which is preliminary data.</text>
</comment>
<dbReference type="EMBL" id="BAAARY010000008">
    <property type="protein sequence ID" value="GAA2522551.1"/>
    <property type="molecule type" value="Genomic_DNA"/>
</dbReference>
<gene>
    <name evidence="1" type="ORF">GCM10010201_20790</name>
</gene>
<keyword evidence="2" id="KW-1185">Reference proteome</keyword>
<proteinExistence type="predicted"/>